<evidence type="ECO:0000313" key="1">
    <source>
        <dbReference type="EMBL" id="CAD9204491.1"/>
    </source>
</evidence>
<organism evidence="1">
    <name type="scientific">Tetraselmis chuii</name>
    <dbReference type="NCBI Taxonomy" id="63592"/>
    <lineage>
        <taxon>Eukaryota</taxon>
        <taxon>Viridiplantae</taxon>
        <taxon>Chlorophyta</taxon>
        <taxon>core chlorophytes</taxon>
        <taxon>Chlorodendrophyceae</taxon>
        <taxon>Chlorodendrales</taxon>
        <taxon>Chlorodendraceae</taxon>
        <taxon>Tetraselmis</taxon>
    </lineage>
</organism>
<proteinExistence type="predicted"/>
<dbReference type="EMBL" id="HBGG01013131">
    <property type="protein sequence ID" value="CAD9204491.1"/>
    <property type="molecule type" value="Transcribed_RNA"/>
</dbReference>
<sequence length="441" mass="48799">MGQAMGKCRRPAASDDIDVAGKYSKPSVAEGVPLELPYRTCARPSELQSELQDLKAEVARLREALASVPTAGAGPLLGLDSPNGHKPDIKFERVQYIPLLVNTGPHQGAGKGENDRYVGIPNFRKDFAARVRVVRVALEEAERYADKDPKCLKIFALPEFFFRGPQGAYSLQDTLGDAYHTNSFIFQLQSLLADSRWESWIGVFGTLIACYIAPGKKMLHNVYNMCLVQQGGFGGNATERGKKCQFVLKHWMSSIDFLDGGGPADEGMVGFDDEHWLENHQQHYLDGLRAYGRLQDSCLLRYGGVSIGLEICLDHAESRLKSNEAARKYQHNRPVEIQIVISSGMSLADEAMVVNRPGGLAFINDGMGTNEGVVDGRTDCRLYKEQDSYERIEPDLKPAFPDISPEEEETLANLFCMDADSVPTKPLLAVYPVLKVTDYDD</sequence>
<dbReference type="AlphaFoldDB" id="A0A7S1SPN6"/>
<name>A0A7S1SPN6_9CHLO</name>
<gene>
    <name evidence="1" type="ORF">TCHU04912_LOCUS6726</name>
</gene>
<reference evidence="1" key="1">
    <citation type="submission" date="2021-01" db="EMBL/GenBank/DDBJ databases">
        <authorList>
            <person name="Corre E."/>
            <person name="Pelletier E."/>
            <person name="Niang G."/>
            <person name="Scheremetjew M."/>
            <person name="Finn R."/>
            <person name="Kale V."/>
            <person name="Holt S."/>
            <person name="Cochrane G."/>
            <person name="Meng A."/>
            <person name="Brown T."/>
            <person name="Cohen L."/>
        </authorList>
    </citation>
    <scope>NUCLEOTIDE SEQUENCE</scope>
    <source>
        <strain evidence="1">PLY429</strain>
    </source>
</reference>
<accession>A0A7S1SPN6</accession>
<protein>
    <submittedName>
        <fullName evidence="1">Uncharacterized protein</fullName>
    </submittedName>
</protein>